<proteinExistence type="inferred from homology"/>
<keyword evidence="9 10" id="KW-0472">Membrane</keyword>
<dbReference type="PANTHER" id="PTHR31646">
    <property type="entry name" value="ALPHA-1,2-MANNOSYLTRANSFERASE MNN2"/>
    <property type="match status" value="1"/>
</dbReference>
<evidence type="ECO:0000256" key="4">
    <source>
        <dbReference type="ARBA" id="ARBA00022679"/>
    </source>
</evidence>
<dbReference type="OrthoDB" id="430354at2759"/>
<evidence type="ECO:0000256" key="1">
    <source>
        <dbReference type="ARBA" id="ARBA00004323"/>
    </source>
</evidence>
<evidence type="ECO:0000256" key="2">
    <source>
        <dbReference type="ARBA" id="ARBA00004922"/>
    </source>
</evidence>
<evidence type="ECO:0000313" key="12">
    <source>
        <dbReference type="Proteomes" id="UP000094236"/>
    </source>
</evidence>
<keyword evidence="7 10" id="KW-1133">Transmembrane helix</keyword>
<evidence type="ECO:0000256" key="6">
    <source>
        <dbReference type="ARBA" id="ARBA00022968"/>
    </source>
</evidence>
<keyword evidence="5 10" id="KW-0812">Transmembrane</keyword>
<dbReference type="Proteomes" id="UP000094236">
    <property type="component" value="Unassembled WGS sequence"/>
</dbReference>
<reference evidence="12" key="1">
    <citation type="submission" date="2016-05" db="EMBL/GenBank/DDBJ databases">
        <title>Comparative genomics of biotechnologically important yeasts.</title>
        <authorList>
            <consortium name="DOE Joint Genome Institute"/>
            <person name="Riley R."/>
            <person name="Haridas S."/>
            <person name="Wolfe K.H."/>
            <person name="Lopes M.R."/>
            <person name="Hittinger C.T."/>
            <person name="Goker M."/>
            <person name="Salamov A."/>
            <person name="Wisecaver J."/>
            <person name="Long T.M."/>
            <person name="Aerts A.L."/>
            <person name="Barry K."/>
            <person name="Choi C."/>
            <person name="Clum A."/>
            <person name="Coughlan A.Y."/>
            <person name="Deshpande S."/>
            <person name="Douglass A.P."/>
            <person name="Hanson S.J."/>
            <person name="Klenk H.-P."/>
            <person name="Labutti K."/>
            <person name="Lapidus A."/>
            <person name="Lindquist E."/>
            <person name="Lipzen A."/>
            <person name="Meier-Kolthoff J.P."/>
            <person name="Ohm R.A."/>
            <person name="Otillar R.P."/>
            <person name="Pangilinan J."/>
            <person name="Peng Y."/>
            <person name="Rokas A."/>
            <person name="Rosa C.A."/>
            <person name="Scheuner C."/>
            <person name="Sibirny A.A."/>
            <person name="Slot J.C."/>
            <person name="Stielow J.B."/>
            <person name="Sun H."/>
            <person name="Kurtzman C.P."/>
            <person name="Blackwell M."/>
            <person name="Grigoriev I.V."/>
            <person name="Jeffries T.W."/>
        </authorList>
    </citation>
    <scope>NUCLEOTIDE SEQUENCE [LARGE SCALE GENOMIC DNA]</scope>
    <source>
        <strain evidence="12">NRRL Y-2460</strain>
    </source>
</reference>
<dbReference type="GO" id="GO:0046354">
    <property type="term" value="P:mannan biosynthetic process"/>
    <property type="evidence" value="ECO:0007669"/>
    <property type="project" value="TreeGrafter"/>
</dbReference>
<gene>
    <name evidence="11" type="ORF">PACTADRAFT_50356</name>
</gene>
<evidence type="ECO:0000256" key="9">
    <source>
        <dbReference type="ARBA" id="ARBA00023136"/>
    </source>
</evidence>
<dbReference type="Pfam" id="PF11051">
    <property type="entry name" value="Mannosyl_trans3"/>
    <property type="match status" value="1"/>
</dbReference>
<feature type="transmembrane region" description="Helical" evidence="10">
    <location>
        <begin position="12"/>
        <end position="32"/>
    </location>
</feature>
<organism evidence="11 12">
    <name type="scientific">Pachysolen tannophilus NRRL Y-2460</name>
    <dbReference type="NCBI Taxonomy" id="669874"/>
    <lineage>
        <taxon>Eukaryota</taxon>
        <taxon>Fungi</taxon>
        <taxon>Dikarya</taxon>
        <taxon>Ascomycota</taxon>
        <taxon>Saccharomycotina</taxon>
        <taxon>Pichiomycetes</taxon>
        <taxon>Pachysolenaceae</taxon>
        <taxon>Pachysolen</taxon>
    </lineage>
</organism>
<evidence type="ECO:0000313" key="11">
    <source>
        <dbReference type="EMBL" id="ODV95662.1"/>
    </source>
</evidence>
<protein>
    <recommendedName>
        <fullName evidence="13">Glycosyltransferase family 71 protein</fullName>
    </recommendedName>
</protein>
<sequence>MIINIKKLQNSLILSLILLLIISFSLIASVLYSDDFQGYSVAYKDKVVDYIKNSANNFKDKPNDALLYDKIFKLINSTRPSVPLLKEYPNGKAKEIKLEDNSFVFDEDYLNSLLVIDEKTVKDLKKKHDIVLSAIKNEVDDEYTFGDLDNLKGNGIVMVGGGKYTLLTLIGIQNLKLLGSKLPIEVFFAKEDEYDQYLCETLLPSFNKNSRCSLLYKEIDPKLLESFDISTYQYKILALLISRFENIMYLDSDLYAVENPDYLLESDVFKEKGLVLWPDAWFRTSSPKYYEIAGIEVKDEPQSENKDEKIINFHDKKGAIPDPTVESGAILVNKQMHSQTLLLSLYYNIYGPGYYYPLLTQGGAGEGDKETFIAAATVLNTPYYQTQKALKFFGYLNEKNEPQHKSLGQYDPVKSFHNYKKMLSPGDSDYEEPKLIFMHINYPKLLPAWLYYLKEYINDKNEHIRLYEGLTKELGQDFELRINIIFNQLFCSEYDDSNDGDLKVFERSAATKLKTIEVNQEVLDNSCREIFIPHVQFLRDHPEQT</sequence>
<dbReference type="GO" id="GO:0000026">
    <property type="term" value="F:alpha-1,2-mannosyltransferase activity"/>
    <property type="evidence" value="ECO:0007669"/>
    <property type="project" value="TreeGrafter"/>
</dbReference>
<comment type="pathway">
    <text evidence="2">Protein modification; protein glycosylation.</text>
</comment>
<evidence type="ECO:0000256" key="8">
    <source>
        <dbReference type="ARBA" id="ARBA00023034"/>
    </source>
</evidence>
<dbReference type="PANTHER" id="PTHR31646:SF1">
    <property type="entry name" value="ALPHA-1,2-MANNOSYLTRANSFERASE MNN2"/>
    <property type="match status" value="1"/>
</dbReference>
<evidence type="ECO:0000256" key="5">
    <source>
        <dbReference type="ARBA" id="ARBA00022692"/>
    </source>
</evidence>
<dbReference type="EMBL" id="KV454014">
    <property type="protein sequence ID" value="ODV95662.1"/>
    <property type="molecule type" value="Genomic_DNA"/>
</dbReference>
<keyword evidence="6" id="KW-0735">Signal-anchor</keyword>
<accession>A0A1E4TV71</accession>
<evidence type="ECO:0000256" key="3">
    <source>
        <dbReference type="ARBA" id="ARBA00009105"/>
    </source>
</evidence>
<keyword evidence="8" id="KW-0333">Golgi apparatus</keyword>
<dbReference type="SUPFAM" id="SSF53448">
    <property type="entry name" value="Nucleotide-diphospho-sugar transferases"/>
    <property type="match status" value="1"/>
</dbReference>
<comment type="subcellular location">
    <subcellularLocation>
        <location evidence="1">Golgi apparatus membrane</location>
        <topology evidence="1">Single-pass type II membrane protein</topology>
    </subcellularLocation>
</comment>
<dbReference type="Gene3D" id="3.90.550.10">
    <property type="entry name" value="Spore Coat Polysaccharide Biosynthesis Protein SpsA, Chain A"/>
    <property type="match status" value="1"/>
</dbReference>
<keyword evidence="12" id="KW-1185">Reference proteome</keyword>
<dbReference type="AlphaFoldDB" id="A0A1E4TV71"/>
<dbReference type="GO" id="GO:0000139">
    <property type="term" value="C:Golgi membrane"/>
    <property type="evidence" value="ECO:0007669"/>
    <property type="project" value="UniProtKB-SubCell"/>
</dbReference>
<dbReference type="InterPro" id="IPR022751">
    <property type="entry name" value="Alpha_mannosyltransferase"/>
</dbReference>
<evidence type="ECO:0000256" key="10">
    <source>
        <dbReference type="SAM" id="Phobius"/>
    </source>
</evidence>
<comment type="similarity">
    <text evidence="3">Belongs to the MNN1/MNT family.</text>
</comment>
<keyword evidence="4" id="KW-0808">Transferase</keyword>
<evidence type="ECO:0000256" key="7">
    <source>
        <dbReference type="ARBA" id="ARBA00022989"/>
    </source>
</evidence>
<evidence type="ECO:0008006" key="13">
    <source>
        <dbReference type="Google" id="ProtNLM"/>
    </source>
</evidence>
<name>A0A1E4TV71_PACTA</name>
<dbReference type="STRING" id="669874.A0A1E4TV71"/>
<dbReference type="InterPro" id="IPR029044">
    <property type="entry name" value="Nucleotide-diphossugar_trans"/>
</dbReference>